<evidence type="ECO:0000313" key="2">
    <source>
        <dbReference type="Proteomes" id="UP001431449"/>
    </source>
</evidence>
<protein>
    <submittedName>
        <fullName evidence="1">Uncharacterized protein</fullName>
    </submittedName>
</protein>
<proteinExistence type="predicted"/>
<evidence type="ECO:0000313" key="1">
    <source>
        <dbReference type="EMBL" id="MCK7592386.1"/>
    </source>
</evidence>
<dbReference type="RefSeq" id="WP_248204517.1">
    <property type="nucleotide sequence ID" value="NZ_JALNMH010000001.1"/>
</dbReference>
<organism evidence="1 2">
    <name type="scientific">Pseudomarimonas salicorniae</name>
    <dbReference type="NCBI Taxonomy" id="2933270"/>
    <lineage>
        <taxon>Bacteria</taxon>
        <taxon>Pseudomonadati</taxon>
        <taxon>Pseudomonadota</taxon>
        <taxon>Gammaproteobacteria</taxon>
        <taxon>Lysobacterales</taxon>
        <taxon>Lysobacteraceae</taxon>
        <taxon>Pseudomarimonas</taxon>
    </lineage>
</organism>
<accession>A0ABT0GCX2</accession>
<sequence length="66" mass="6912">MKLSEIYKGLLLIEGVVGPFGLRAHPGFTRGYGNAVANAAARGPLSQPPPKPEPLVREDLLPCGCA</sequence>
<comment type="caution">
    <text evidence="1">The sequence shown here is derived from an EMBL/GenBank/DDBJ whole genome shotgun (WGS) entry which is preliminary data.</text>
</comment>
<gene>
    <name evidence="1" type="ORF">M0G41_01735</name>
</gene>
<dbReference type="EMBL" id="JALNMH010000001">
    <property type="protein sequence ID" value="MCK7592386.1"/>
    <property type="molecule type" value="Genomic_DNA"/>
</dbReference>
<reference evidence="1" key="1">
    <citation type="submission" date="2022-04" db="EMBL/GenBank/DDBJ databases">
        <title>Lysobacter sp. CAU 1642 isolated from sea sand.</title>
        <authorList>
            <person name="Kim W."/>
        </authorList>
    </citation>
    <scope>NUCLEOTIDE SEQUENCE</scope>
    <source>
        <strain evidence="1">CAU 1642</strain>
    </source>
</reference>
<name>A0ABT0GCX2_9GAMM</name>
<dbReference type="Proteomes" id="UP001431449">
    <property type="component" value="Unassembled WGS sequence"/>
</dbReference>
<keyword evidence="2" id="KW-1185">Reference proteome</keyword>